<reference evidence="2" key="1">
    <citation type="submission" date="2024-03" db="EMBL/GenBank/DDBJ databases">
        <title>WGS assembly of Saponaria officinalis var. Norfolk2.</title>
        <authorList>
            <person name="Jenkins J."/>
            <person name="Shu S."/>
            <person name="Grimwood J."/>
            <person name="Barry K."/>
            <person name="Goodstein D."/>
            <person name="Schmutz J."/>
            <person name="Leebens-Mack J."/>
            <person name="Osbourn A."/>
        </authorList>
    </citation>
    <scope>NUCLEOTIDE SEQUENCE [LARGE SCALE GENOMIC DNA]</scope>
    <source>
        <strain evidence="2">JIC</strain>
    </source>
</reference>
<gene>
    <name evidence="2" type="ORF">RND81_09G253400</name>
</gene>
<dbReference type="EMBL" id="JBDFQZ010000009">
    <property type="protein sequence ID" value="KAK9692277.1"/>
    <property type="molecule type" value="Genomic_DNA"/>
</dbReference>
<name>A0AAW1IQF7_SAPOF</name>
<keyword evidence="3" id="KW-1185">Reference proteome</keyword>
<protein>
    <submittedName>
        <fullName evidence="2">Uncharacterized protein</fullName>
    </submittedName>
</protein>
<organism evidence="2 3">
    <name type="scientific">Saponaria officinalis</name>
    <name type="common">Common soapwort</name>
    <name type="synonym">Lychnis saponaria</name>
    <dbReference type="NCBI Taxonomy" id="3572"/>
    <lineage>
        <taxon>Eukaryota</taxon>
        <taxon>Viridiplantae</taxon>
        <taxon>Streptophyta</taxon>
        <taxon>Embryophyta</taxon>
        <taxon>Tracheophyta</taxon>
        <taxon>Spermatophyta</taxon>
        <taxon>Magnoliopsida</taxon>
        <taxon>eudicotyledons</taxon>
        <taxon>Gunneridae</taxon>
        <taxon>Pentapetalae</taxon>
        <taxon>Caryophyllales</taxon>
        <taxon>Caryophyllaceae</taxon>
        <taxon>Caryophylleae</taxon>
        <taxon>Saponaria</taxon>
    </lineage>
</organism>
<proteinExistence type="predicted"/>
<dbReference type="Proteomes" id="UP001443914">
    <property type="component" value="Unassembled WGS sequence"/>
</dbReference>
<dbReference type="PANTHER" id="PTHR35312">
    <property type="entry name" value="OS07G0641800 PROTEIN"/>
    <property type="match status" value="1"/>
</dbReference>
<evidence type="ECO:0000256" key="1">
    <source>
        <dbReference type="SAM" id="MobiDB-lite"/>
    </source>
</evidence>
<dbReference type="PANTHER" id="PTHR35312:SF1">
    <property type="entry name" value="OS07G0641800 PROTEIN"/>
    <property type="match status" value="1"/>
</dbReference>
<dbReference type="AlphaFoldDB" id="A0AAW1IQF7"/>
<feature type="region of interest" description="Disordered" evidence="1">
    <location>
        <begin position="24"/>
        <end position="47"/>
    </location>
</feature>
<accession>A0AAW1IQF7</accession>
<sequence>MDPSEFQRLLLLFPVVRNRDFCQADAQSSNQSTSRSTRNEVTEWQDAWGEQETKTQDVFWSKLRSAVEQKVGSAGADKFCDTFQKIYHKVVYEELSKEAIKNILNSSS</sequence>
<comment type="caution">
    <text evidence="2">The sequence shown here is derived from an EMBL/GenBank/DDBJ whole genome shotgun (WGS) entry which is preliminary data.</text>
</comment>
<evidence type="ECO:0000313" key="2">
    <source>
        <dbReference type="EMBL" id="KAK9692277.1"/>
    </source>
</evidence>
<feature type="compositionally biased region" description="Low complexity" evidence="1">
    <location>
        <begin position="27"/>
        <end position="36"/>
    </location>
</feature>
<evidence type="ECO:0000313" key="3">
    <source>
        <dbReference type="Proteomes" id="UP001443914"/>
    </source>
</evidence>